<dbReference type="Gene3D" id="3.50.50.60">
    <property type="entry name" value="FAD/NAD(P)-binding domain"/>
    <property type="match status" value="1"/>
</dbReference>
<dbReference type="InterPro" id="IPR002938">
    <property type="entry name" value="FAD-bd"/>
</dbReference>
<evidence type="ECO:0000259" key="1">
    <source>
        <dbReference type="Pfam" id="PF01494"/>
    </source>
</evidence>
<dbReference type="Gene3D" id="3.30.9.10">
    <property type="entry name" value="D-Amino Acid Oxidase, subunit A, domain 2"/>
    <property type="match status" value="1"/>
</dbReference>
<keyword evidence="2" id="KW-0560">Oxidoreductase</keyword>
<reference evidence="2 3" key="1">
    <citation type="submission" date="2018-06" db="EMBL/GenBank/DDBJ databases">
        <authorList>
            <consortium name="Pathogen Informatics"/>
            <person name="Doyle S."/>
        </authorList>
    </citation>
    <scope>NUCLEOTIDE SEQUENCE [LARGE SCALE GENOMIC DNA]</scope>
    <source>
        <strain evidence="2 3">NCTC10821</strain>
    </source>
</reference>
<dbReference type="PRINTS" id="PR00420">
    <property type="entry name" value="RNGMNOXGNASE"/>
</dbReference>
<organism evidence="2 3">
    <name type="scientific">Mycolicibacterium tokaiense</name>
    <dbReference type="NCBI Taxonomy" id="39695"/>
    <lineage>
        <taxon>Bacteria</taxon>
        <taxon>Bacillati</taxon>
        <taxon>Actinomycetota</taxon>
        <taxon>Actinomycetes</taxon>
        <taxon>Mycobacteriales</taxon>
        <taxon>Mycobacteriaceae</taxon>
        <taxon>Mycolicibacterium</taxon>
    </lineage>
</organism>
<dbReference type="RefSeq" id="WP_115280999.1">
    <property type="nucleotide sequence ID" value="NZ_AP022600.1"/>
</dbReference>
<dbReference type="PANTHER" id="PTHR46865:SF2">
    <property type="entry name" value="MONOOXYGENASE"/>
    <property type="match status" value="1"/>
</dbReference>
<dbReference type="GO" id="GO:0043731">
    <property type="term" value="F:6-hydroxynicotinate 3-monooxygenase activity"/>
    <property type="evidence" value="ECO:0007669"/>
    <property type="project" value="UniProtKB-EC"/>
</dbReference>
<name>A0A378TND2_9MYCO</name>
<dbReference type="Pfam" id="PF01494">
    <property type="entry name" value="FAD_binding_3"/>
    <property type="match status" value="1"/>
</dbReference>
<dbReference type="PROSITE" id="PS51257">
    <property type="entry name" value="PROKAR_LIPOPROTEIN"/>
    <property type="match status" value="1"/>
</dbReference>
<dbReference type="InterPro" id="IPR051704">
    <property type="entry name" value="FAD_aromatic-hydroxylase"/>
</dbReference>
<accession>A0A378TND2</accession>
<dbReference type="GO" id="GO:0071949">
    <property type="term" value="F:FAD binding"/>
    <property type="evidence" value="ECO:0007669"/>
    <property type="project" value="InterPro"/>
</dbReference>
<dbReference type="SUPFAM" id="SSF51905">
    <property type="entry name" value="FAD/NAD(P)-binding domain"/>
    <property type="match status" value="1"/>
</dbReference>
<dbReference type="AlphaFoldDB" id="A0A378TND2"/>
<keyword evidence="3" id="KW-1185">Reference proteome</keyword>
<gene>
    <name evidence="2" type="ORF">NCTC10821_05826</name>
</gene>
<keyword evidence="2" id="KW-0503">Monooxygenase</keyword>
<dbReference type="OrthoDB" id="3356051at2"/>
<proteinExistence type="predicted"/>
<dbReference type="EC" id="1.14.13.114" evidence="2"/>
<protein>
    <submittedName>
        <fullName evidence="2">Monooxygenase FAD-binding protein</fullName>
        <ecNumber evidence="2">1.14.13.114</ecNumber>
    </submittedName>
</protein>
<dbReference type="EMBL" id="UGQT01000001">
    <property type="protein sequence ID" value="STZ62261.1"/>
    <property type="molecule type" value="Genomic_DNA"/>
</dbReference>
<evidence type="ECO:0000313" key="2">
    <source>
        <dbReference type="EMBL" id="STZ62261.1"/>
    </source>
</evidence>
<dbReference type="Proteomes" id="UP000254978">
    <property type="component" value="Unassembled WGS sequence"/>
</dbReference>
<feature type="domain" description="FAD-binding" evidence="1">
    <location>
        <begin position="2"/>
        <end position="305"/>
    </location>
</feature>
<evidence type="ECO:0000313" key="3">
    <source>
        <dbReference type="Proteomes" id="UP000254978"/>
    </source>
</evidence>
<dbReference type="InterPro" id="IPR036188">
    <property type="entry name" value="FAD/NAD-bd_sf"/>
</dbReference>
<dbReference type="PANTHER" id="PTHR46865">
    <property type="entry name" value="OXIDOREDUCTASE-RELATED"/>
    <property type="match status" value="1"/>
</dbReference>
<sequence>MRVLVSGAGIAGLACAIEFGARGHDVTVVERGGGLRTSGTPVDIRGDAIEAVSDLGLLARLQARRVRMSENTRFVDRYGVPVAPIPIDEVNETADDFEILRGDLVQTLADAVADRVDLRFDQWITHLTDEGDVTFCTGEDGRYDLVIGADGQHSTVRRQMFGPDRDHVRHLGVYFALAHLGGADEEVNSVYNVPGRLVGTFRYGGATMVNFQFRSQELVYDHRDVDAQKQLLIAAFAGHDSWRIPELLEAARADPDFYFTSASQVHLPTWRRGRVVLVGDAGYCPAFLSGRGTSLALLGARLLAQEWHRDADPTRALANYEARQRPYVVAAQAAVHAGADRLLPPTWAAIAARNTALQQR</sequence>